<evidence type="ECO:0000256" key="2">
    <source>
        <dbReference type="ARBA" id="ARBA00023136"/>
    </source>
</evidence>
<dbReference type="GO" id="GO:0016559">
    <property type="term" value="P:peroxisome fission"/>
    <property type="evidence" value="ECO:0007669"/>
    <property type="project" value="InterPro"/>
</dbReference>
<dbReference type="AlphaFoldDB" id="A0A9N9RJC1"/>
<evidence type="ECO:0008006" key="8">
    <source>
        <dbReference type="Google" id="ProtNLM"/>
    </source>
</evidence>
<organism evidence="6 7">
    <name type="scientific">Chironomus riparius</name>
    <dbReference type="NCBI Taxonomy" id="315576"/>
    <lineage>
        <taxon>Eukaryota</taxon>
        <taxon>Metazoa</taxon>
        <taxon>Ecdysozoa</taxon>
        <taxon>Arthropoda</taxon>
        <taxon>Hexapoda</taxon>
        <taxon>Insecta</taxon>
        <taxon>Pterygota</taxon>
        <taxon>Neoptera</taxon>
        <taxon>Endopterygota</taxon>
        <taxon>Diptera</taxon>
        <taxon>Nematocera</taxon>
        <taxon>Chironomoidea</taxon>
        <taxon>Chironomidae</taxon>
        <taxon>Chironominae</taxon>
        <taxon>Chironomus</taxon>
    </lineage>
</organism>
<gene>
    <name evidence="6" type="ORF">CHIRRI_LOCUS797</name>
</gene>
<evidence type="ECO:0000256" key="5">
    <source>
        <dbReference type="SAM" id="Phobius"/>
    </source>
</evidence>
<evidence type="ECO:0000256" key="4">
    <source>
        <dbReference type="ARBA" id="ARBA00046271"/>
    </source>
</evidence>
<reference evidence="6" key="2">
    <citation type="submission" date="2022-10" db="EMBL/GenBank/DDBJ databases">
        <authorList>
            <consortium name="ENA_rothamsted_submissions"/>
            <consortium name="culmorum"/>
            <person name="King R."/>
        </authorList>
    </citation>
    <scope>NUCLEOTIDE SEQUENCE</scope>
</reference>
<keyword evidence="5" id="KW-1133">Transmembrane helix</keyword>
<keyword evidence="2 5" id="KW-0472">Membrane</keyword>
<evidence type="ECO:0000313" key="7">
    <source>
        <dbReference type="Proteomes" id="UP001153620"/>
    </source>
</evidence>
<dbReference type="GO" id="GO:0005778">
    <property type="term" value="C:peroxisomal membrane"/>
    <property type="evidence" value="ECO:0007669"/>
    <property type="project" value="UniProtKB-SubCell"/>
</dbReference>
<dbReference type="OrthoDB" id="411017at2759"/>
<sequence length="243" mass="27526">METIIKLNSQVAGKDKVARLLQYSCRTIWDSLNSKDDAQLALISQLKNLEYILSSFRKLLRFGKSFEVFYGTLKSIHYSDAWLAFTITVTKICQATFLLTDHIIWLSRSGLFKNIDTTKWSLRSNRYWLVSLVMSLVRDIYEINRVIASFTSYKSLTSCITSSIISIRCAKDVTVCASSVAEFLVTYKHLTIDTIKNICDLFIPLNGLGYIKMQPRIIGLLGVISSLMGLIVILDPSCKLLPQ</sequence>
<evidence type="ECO:0000256" key="1">
    <source>
        <dbReference type="ARBA" id="ARBA00022593"/>
    </source>
</evidence>
<comment type="subcellular location">
    <subcellularLocation>
        <location evidence="4">Peroxisome membrane</location>
    </subcellularLocation>
</comment>
<dbReference type="Proteomes" id="UP001153620">
    <property type="component" value="Chromosome 1"/>
</dbReference>
<dbReference type="PANTHER" id="PTHR12652:SF50">
    <property type="entry name" value="PEROXIN 11"/>
    <property type="match status" value="1"/>
</dbReference>
<keyword evidence="3" id="KW-0576">Peroxisome</keyword>
<feature type="transmembrane region" description="Helical" evidence="5">
    <location>
        <begin position="217"/>
        <end position="234"/>
    </location>
</feature>
<evidence type="ECO:0000313" key="6">
    <source>
        <dbReference type="EMBL" id="CAG9797810.1"/>
    </source>
</evidence>
<protein>
    <recommendedName>
        <fullName evidence="8">Peroxisomal membrane protein 11B</fullName>
    </recommendedName>
</protein>
<proteinExistence type="predicted"/>
<accession>A0A9N9RJC1</accession>
<dbReference type="InterPro" id="IPR008733">
    <property type="entry name" value="PEX11"/>
</dbReference>
<keyword evidence="7" id="KW-1185">Reference proteome</keyword>
<dbReference type="Pfam" id="PF05648">
    <property type="entry name" value="PEX11"/>
    <property type="match status" value="1"/>
</dbReference>
<keyword evidence="1" id="KW-0962">Peroxisome biogenesis</keyword>
<dbReference type="PANTHER" id="PTHR12652">
    <property type="entry name" value="PEROXISOMAL BIOGENESIS FACTOR 11"/>
    <property type="match status" value="1"/>
</dbReference>
<reference evidence="6" key="1">
    <citation type="submission" date="2022-01" db="EMBL/GenBank/DDBJ databases">
        <authorList>
            <person name="King R."/>
        </authorList>
    </citation>
    <scope>NUCLEOTIDE SEQUENCE</scope>
</reference>
<evidence type="ECO:0000256" key="3">
    <source>
        <dbReference type="ARBA" id="ARBA00023140"/>
    </source>
</evidence>
<name>A0A9N9RJC1_9DIPT</name>
<keyword evidence="5" id="KW-0812">Transmembrane</keyword>
<dbReference type="EMBL" id="OU895877">
    <property type="protein sequence ID" value="CAG9797810.1"/>
    <property type="molecule type" value="Genomic_DNA"/>
</dbReference>